<dbReference type="InterPro" id="IPR010985">
    <property type="entry name" value="Ribbon_hlx_hlx"/>
</dbReference>
<dbReference type="Proteomes" id="UP001596470">
    <property type="component" value="Unassembled WGS sequence"/>
</dbReference>
<dbReference type="EMBL" id="JBHSYS010000004">
    <property type="protein sequence ID" value="MFC6959353.1"/>
    <property type="molecule type" value="Genomic_DNA"/>
</dbReference>
<evidence type="ECO:0000259" key="1">
    <source>
        <dbReference type="Pfam" id="PF22513"/>
    </source>
</evidence>
<dbReference type="InterPro" id="IPR053853">
    <property type="entry name" value="FitA-like_RHH"/>
</dbReference>
<dbReference type="SUPFAM" id="SSF47598">
    <property type="entry name" value="Ribbon-helix-helix"/>
    <property type="match status" value="1"/>
</dbReference>
<comment type="caution">
    <text evidence="2">The sequence shown here is derived from an EMBL/GenBank/DDBJ whole genome shotgun (WGS) entry which is preliminary data.</text>
</comment>
<accession>A0ABW2DEZ9</accession>
<evidence type="ECO:0000313" key="2">
    <source>
        <dbReference type="EMBL" id="MFC6959353.1"/>
    </source>
</evidence>
<keyword evidence="3" id="KW-1185">Reference proteome</keyword>
<sequence>MTTLSVRDVSEDALSILRVRAAAKRQSLQAYVRDLLEREANALSIEQAAREADRLAARANVTTDDVLDAIEEMRQARR</sequence>
<dbReference type="RefSeq" id="WP_382345182.1">
    <property type="nucleotide sequence ID" value="NZ_JBHMBP010000001.1"/>
</dbReference>
<reference evidence="3" key="1">
    <citation type="journal article" date="2019" name="Int. J. Syst. Evol. Microbiol.">
        <title>The Global Catalogue of Microorganisms (GCM) 10K type strain sequencing project: providing services to taxonomists for standard genome sequencing and annotation.</title>
        <authorList>
            <consortium name="The Broad Institute Genomics Platform"/>
            <consortium name="The Broad Institute Genome Sequencing Center for Infectious Disease"/>
            <person name="Wu L."/>
            <person name="Ma J."/>
        </authorList>
    </citation>
    <scope>NUCLEOTIDE SEQUENCE [LARGE SCALE GENOMIC DNA]</scope>
    <source>
        <strain evidence="3">KACC 12634</strain>
    </source>
</reference>
<protein>
    <recommendedName>
        <fullName evidence="1">Antitoxin FitA-like ribbon-helix-helix domain-containing protein</fullName>
    </recommendedName>
</protein>
<gene>
    <name evidence="2" type="ORF">ACFQS3_19345</name>
</gene>
<organism evidence="2 3">
    <name type="scientific">Glycomyces mayteni</name>
    <dbReference type="NCBI Taxonomy" id="543887"/>
    <lineage>
        <taxon>Bacteria</taxon>
        <taxon>Bacillati</taxon>
        <taxon>Actinomycetota</taxon>
        <taxon>Actinomycetes</taxon>
        <taxon>Glycomycetales</taxon>
        <taxon>Glycomycetaceae</taxon>
        <taxon>Glycomyces</taxon>
    </lineage>
</organism>
<proteinExistence type="predicted"/>
<feature type="domain" description="Antitoxin FitA-like ribbon-helix-helix" evidence="1">
    <location>
        <begin position="3"/>
        <end position="39"/>
    </location>
</feature>
<evidence type="ECO:0000313" key="3">
    <source>
        <dbReference type="Proteomes" id="UP001596470"/>
    </source>
</evidence>
<dbReference type="Pfam" id="PF22513">
    <property type="entry name" value="FitA-like_RHH"/>
    <property type="match status" value="1"/>
</dbReference>
<name>A0ABW2DEZ9_9ACTN</name>